<protein>
    <submittedName>
        <fullName evidence="2">Uncharacterized protein</fullName>
    </submittedName>
</protein>
<feature type="compositionally biased region" description="Polar residues" evidence="1">
    <location>
        <begin position="7"/>
        <end position="17"/>
    </location>
</feature>
<proteinExistence type="predicted"/>
<gene>
    <name evidence="2" type="ORF">PPROV_000688500</name>
</gene>
<accession>A0A830HN82</accession>
<dbReference type="EMBL" id="BNJQ01000019">
    <property type="protein sequence ID" value="GHP08143.1"/>
    <property type="molecule type" value="Genomic_DNA"/>
</dbReference>
<keyword evidence="3" id="KW-1185">Reference proteome</keyword>
<dbReference type="AlphaFoldDB" id="A0A830HN82"/>
<evidence type="ECO:0000313" key="3">
    <source>
        <dbReference type="Proteomes" id="UP000660262"/>
    </source>
</evidence>
<dbReference type="Proteomes" id="UP000660262">
    <property type="component" value="Unassembled WGS sequence"/>
</dbReference>
<evidence type="ECO:0000256" key="1">
    <source>
        <dbReference type="SAM" id="MobiDB-lite"/>
    </source>
</evidence>
<evidence type="ECO:0000313" key="2">
    <source>
        <dbReference type="EMBL" id="GHP08143.1"/>
    </source>
</evidence>
<feature type="region of interest" description="Disordered" evidence="1">
    <location>
        <begin position="1"/>
        <end position="46"/>
    </location>
</feature>
<reference evidence="2" key="1">
    <citation type="submission" date="2020-10" db="EMBL/GenBank/DDBJ databases">
        <title>Unveiling of a novel bifunctional photoreceptor, Dualchrome1, isolated from a cosmopolitan green alga.</title>
        <authorList>
            <person name="Suzuki S."/>
            <person name="Kawachi M."/>
        </authorList>
    </citation>
    <scope>NUCLEOTIDE SEQUENCE</scope>
    <source>
        <strain evidence="2">NIES 2893</strain>
    </source>
</reference>
<dbReference type="Gene3D" id="3.90.79.10">
    <property type="entry name" value="Nucleoside Triphosphate Pyrophosphohydrolase"/>
    <property type="match status" value="1"/>
</dbReference>
<organism evidence="2 3">
    <name type="scientific">Pycnococcus provasolii</name>
    <dbReference type="NCBI Taxonomy" id="41880"/>
    <lineage>
        <taxon>Eukaryota</taxon>
        <taxon>Viridiplantae</taxon>
        <taxon>Chlorophyta</taxon>
        <taxon>Pseudoscourfieldiophyceae</taxon>
        <taxon>Pseudoscourfieldiales</taxon>
        <taxon>Pycnococcaceae</taxon>
        <taxon>Pycnococcus</taxon>
    </lineage>
</organism>
<comment type="caution">
    <text evidence="2">The sequence shown here is derived from an EMBL/GenBank/DDBJ whole genome shotgun (WGS) entry which is preliminary data.</text>
</comment>
<name>A0A830HN82_9CHLO</name>
<sequence length="301" mass="33079">MLDTKRNVAQVNYNTSGPRPEESSSASASHHRRHASSANATTSMNSLTIGMPVTRDLQKLNDISSPPLATVAMAVPFRTNENNSNNHVEVLLVTTTRNAKWTFPKGSVRSPSPTTTLTPFEMRRLESSASVAECLEESGALGVTWHPHDDTGNGNENYQSLARYTQQTKKKKKKALKDEERDVVVVHGVRIGQTFEPDDPRWPVDAEGSRGARMRAWIPLNLAIQQVFASLSARDAQIVAANFPEAPEVVAAINSLHPEPRVGMPLARASRQPGVYAALLQLRHHFMPAASDQHANAWLKK</sequence>
<feature type="compositionally biased region" description="Low complexity" evidence="1">
    <location>
        <begin position="36"/>
        <end position="46"/>
    </location>
</feature>